<evidence type="ECO:0000313" key="5">
    <source>
        <dbReference type="Proteomes" id="UP000644727"/>
    </source>
</evidence>
<keyword evidence="2 4" id="KW-0012">Acyltransferase</keyword>
<gene>
    <name evidence="4" type="ORF">IOE58_09945</name>
</gene>
<evidence type="ECO:0000256" key="2">
    <source>
        <dbReference type="ARBA" id="ARBA00023315"/>
    </source>
</evidence>
<evidence type="ECO:0000259" key="3">
    <source>
        <dbReference type="SMART" id="SM00563"/>
    </source>
</evidence>
<evidence type="ECO:0000313" key="4">
    <source>
        <dbReference type="EMBL" id="MBE9404485.1"/>
    </source>
</evidence>
<dbReference type="Pfam" id="PF01553">
    <property type="entry name" value="Acyltransferase"/>
    <property type="match status" value="1"/>
</dbReference>
<protein>
    <submittedName>
        <fullName evidence="4">1-acyl-sn-glycerol-3-phosphate acyltransferase</fullName>
    </submittedName>
</protein>
<dbReference type="SMART" id="SM00563">
    <property type="entry name" value="PlsC"/>
    <property type="match status" value="1"/>
</dbReference>
<name>A0ABR9W3F7_9MICO</name>
<dbReference type="InterPro" id="IPR002123">
    <property type="entry name" value="Plipid/glycerol_acylTrfase"/>
</dbReference>
<dbReference type="EMBL" id="JADEYR010000010">
    <property type="protein sequence ID" value="MBE9404485.1"/>
    <property type="molecule type" value="Genomic_DNA"/>
</dbReference>
<accession>A0ABR9W3F7</accession>
<dbReference type="SUPFAM" id="SSF69593">
    <property type="entry name" value="Glycerol-3-phosphate (1)-acyltransferase"/>
    <property type="match status" value="1"/>
</dbReference>
<dbReference type="GO" id="GO:0016746">
    <property type="term" value="F:acyltransferase activity"/>
    <property type="evidence" value="ECO:0007669"/>
    <property type="project" value="UniProtKB-KW"/>
</dbReference>
<proteinExistence type="predicted"/>
<organism evidence="4 5">
    <name type="scientific">Brachybacterium epidermidis</name>
    <dbReference type="NCBI Taxonomy" id="2781983"/>
    <lineage>
        <taxon>Bacteria</taxon>
        <taxon>Bacillati</taxon>
        <taxon>Actinomycetota</taxon>
        <taxon>Actinomycetes</taxon>
        <taxon>Micrococcales</taxon>
        <taxon>Dermabacteraceae</taxon>
        <taxon>Brachybacterium</taxon>
    </lineage>
</organism>
<reference evidence="4 5" key="1">
    <citation type="submission" date="2020-10" db="EMBL/GenBank/DDBJ databases">
        <title>Draft genome and description of Brachybacterium epidermidis sp nov.</title>
        <authorList>
            <person name="Boxberger M."/>
            <person name="La Scola B."/>
        </authorList>
    </citation>
    <scope>NUCLEOTIDE SEQUENCE [LARGE SCALE GENOMIC DNA]</scope>
    <source>
        <strain evidence="4 5">Marseille-Q2903</strain>
    </source>
</reference>
<comment type="caution">
    <text evidence="4">The sequence shown here is derived from an EMBL/GenBank/DDBJ whole genome shotgun (WGS) entry which is preliminary data.</text>
</comment>
<keyword evidence="1" id="KW-0808">Transferase</keyword>
<dbReference type="CDD" id="cd07989">
    <property type="entry name" value="LPLAT_AGPAT-like"/>
    <property type="match status" value="1"/>
</dbReference>
<keyword evidence="5" id="KW-1185">Reference proteome</keyword>
<evidence type="ECO:0000256" key="1">
    <source>
        <dbReference type="ARBA" id="ARBA00022679"/>
    </source>
</evidence>
<dbReference type="PANTHER" id="PTHR10434">
    <property type="entry name" value="1-ACYL-SN-GLYCEROL-3-PHOSPHATE ACYLTRANSFERASE"/>
    <property type="match status" value="1"/>
</dbReference>
<dbReference type="PANTHER" id="PTHR10434:SF11">
    <property type="entry name" value="1-ACYL-SN-GLYCEROL-3-PHOSPHATE ACYLTRANSFERASE"/>
    <property type="match status" value="1"/>
</dbReference>
<feature type="domain" description="Phospholipid/glycerol acyltransferase" evidence="3">
    <location>
        <begin position="57"/>
        <end position="176"/>
    </location>
</feature>
<sequence length="258" mass="28203">MVALAPPRHITVQRCHSAPPGELVFYAFAKVVVGILVRLIWNPTITGEERIPRKGPVILASNHVSYADTVVMPMQVSRAVHFLGKSDIFKGGSPLNQVFALVLRGLHVMPVDRSGGAASRSAIEAGLTVLGEGKVLGIYPEGSRSPDGRLHRFKTGTARFALATGAPVVPVAMVDTFEAHRGRKMFPHRRPQMKVVMGEPIDVAALAEAFDGLEEGRLLRAVTEVIRERVQELSGQEYVDEYASDVKRRLRAEVDRPT</sequence>
<dbReference type="Proteomes" id="UP000644727">
    <property type="component" value="Unassembled WGS sequence"/>
</dbReference>